<feature type="non-terminal residue" evidence="1">
    <location>
        <position position="1"/>
    </location>
</feature>
<protein>
    <submittedName>
        <fullName evidence="1">Heterokaryon incompatibility protein-domain-containing protein</fullName>
    </submittedName>
</protein>
<organism evidence="1 2">
    <name type="scientific">Hygrophoropsis aurantiaca</name>
    <dbReference type="NCBI Taxonomy" id="72124"/>
    <lineage>
        <taxon>Eukaryota</taxon>
        <taxon>Fungi</taxon>
        <taxon>Dikarya</taxon>
        <taxon>Basidiomycota</taxon>
        <taxon>Agaricomycotina</taxon>
        <taxon>Agaricomycetes</taxon>
        <taxon>Agaricomycetidae</taxon>
        <taxon>Boletales</taxon>
        <taxon>Coniophorineae</taxon>
        <taxon>Hygrophoropsidaceae</taxon>
        <taxon>Hygrophoropsis</taxon>
    </lineage>
</organism>
<sequence>IRGKLQHRVFNNMPIRLINLTTPEMQLMERSAVLEYLTSEMNSVTEDDIQKEANHAGMSSASADKIRGRIVDRMVEEKTRFAILSHTWGKDEPSYKDLKKYRNLVGQGYEKLKKFCEVAYKEYGVEFAWADTVCIDKTSSAELDESIRSMFKWYESAYICIAYLAETTSLDDMPADRWFTRGWTLQELLAPRRMKFYAGDWAPLTSMPNEKGYDRLQPLEKADPACGSILNAVHQATTISMRQIHDFRPRVDKDIAMRMSWVAKRDTTRGEDTAYCMMGIFGVSISIAYGEGPQHAFFRLFKAILDISNDPDIFNWAGEPIRPDVHPSRMLPSSPECYLSHQRISHNNQREFEESVVEPPTLTSAGLRMRVVVVPVDL</sequence>
<feature type="non-terminal residue" evidence="1">
    <location>
        <position position="378"/>
    </location>
</feature>
<dbReference type="EMBL" id="MU267674">
    <property type="protein sequence ID" value="KAH7911574.1"/>
    <property type="molecule type" value="Genomic_DNA"/>
</dbReference>
<evidence type="ECO:0000313" key="1">
    <source>
        <dbReference type="EMBL" id="KAH7911574.1"/>
    </source>
</evidence>
<reference evidence="1" key="1">
    <citation type="journal article" date="2021" name="New Phytol.">
        <title>Evolutionary innovations through gain and loss of genes in the ectomycorrhizal Boletales.</title>
        <authorList>
            <person name="Wu G."/>
            <person name="Miyauchi S."/>
            <person name="Morin E."/>
            <person name="Kuo A."/>
            <person name="Drula E."/>
            <person name="Varga T."/>
            <person name="Kohler A."/>
            <person name="Feng B."/>
            <person name="Cao Y."/>
            <person name="Lipzen A."/>
            <person name="Daum C."/>
            <person name="Hundley H."/>
            <person name="Pangilinan J."/>
            <person name="Johnson J."/>
            <person name="Barry K."/>
            <person name="LaButti K."/>
            <person name="Ng V."/>
            <person name="Ahrendt S."/>
            <person name="Min B."/>
            <person name="Choi I.G."/>
            <person name="Park H."/>
            <person name="Plett J.M."/>
            <person name="Magnuson J."/>
            <person name="Spatafora J.W."/>
            <person name="Nagy L.G."/>
            <person name="Henrissat B."/>
            <person name="Grigoriev I.V."/>
            <person name="Yang Z.L."/>
            <person name="Xu J."/>
            <person name="Martin F.M."/>
        </authorList>
    </citation>
    <scope>NUCLEOTIDE SEQUENCE</scope>
    <source>
        <strain evidence="1">ATCC 28755</strain>
    </source>
</reference>
<dbReference type="Proteomes" id="UP000790377">
    <property type="component" value="Unassembled WGS sequence"/>
</dbReference>
<gene>
    <name evidence="1" type="ORF">BJ138DRAFT_964481</name>
</gene>
<proteinExistence type="predicted"/>
<name>A0ACB8ADM4_9AGAM</name>
<evidence type="ECO:0000313" key="2">
    <source>
        <dbReference type="Proteomes" id="UP000790377"/>
    </source>
</evidence>
<accession>A0ACB8ADM4</accession>
<keyword evidence="2" id="KW-1185">Reference proteome</keyword>
<comment type="caution">
    <text evidence="1">The sequence shown here is derived from an EMBL/GenBank/DDBJ whole genome shotgun (WGS) entry which is preliminary data.</text>
</comment>